<dbReference type="PANTHER" id="PTHR30265">
    <property type="entry name" value="RHO-INTERACTING TRANSCRIPTION TERMINATION FACTOR NUSG"/>
    <property type="match status" value="1"/>
</dbReference>
<dbReference type="Proteomes" id="UP001172083">
    <property type="component" value="Unassembled WGS sequence"/>
</dbReference>
<dbReference type="EMBL" id="JAUJEB010000023">
    <property type="protein sequence ID" value="MDN5217521.1"/>
    <property type="molecule type" value="Genomic_DNA"/>
</dbReference>
<keyword evidence="1" id="KW-0889">Transcription antitermination</keyword>
<evidence type="ECO:0000259" key="4">
    <source>
        <dbReference type="SMART" id="SM00738"/>
    </source>
</evidence>
<keyword evidence="2" id="KW-0805">Transcription regulation</keyword>
<evidence type="ECO:0000256" key="3">
    <source>
        <dbReference type="ARBA" id="ARBA00023163"/>
    </source>
</evidence>
<dbReference type="RefSeq" id="WP_346762856.1">
    <property type="nucleotide sequence ID" value="NZ_JAUJEB010000023.1"/>
</dbReference>
<protein>
    <submittedName>
        <fullName evidence="5">UpxY family transcription antiterminator</fullName>
    </submittedName>
</protein>
<dbReference type="Pfam" id="PF02357">
    <property type="entry name" value="NusG"/>
    <property type="match status" value="1"/>
</dbReference>
<dbReference type="InterPro" id="IPR006645">
    <property type="entry name" value="NGN-like_dom"/>
</dbReference>
<evidence type="ECO:0000313" key="5">
    <source>
        <dbReference type="EMBL" id="MDN5217521.1"/>
    </source>
</evidence>
<feature type="domain" description="NusG-like N-terminal" evidence="4">
    <location>
        <begin position="4"/>
        <end position="101"/>
    </location>
</feature>
<gene>
    <name evidence="5" type="ORF">QQ020_35945</name>
</gene>
<dbReference type="Gene3D" id="3.30.70.940">
    <property type="entry name" value="NusG, N-terminal domain"/>
    <property type="match status" value="1"/>
</dbReference>
<name>A0ABT8LM61_9BACT</name>
<accession>A0ABT8LM61</accession>
<comment type="caution">
    <text evidence="5">The sequence shown here is derived from an EMBL/GenBank/DDBJ whole genome shotgun (WGS) entry which is preliminary data.</text>
</comment>
<dbReference type="InterPro" id="IPR036735">
    <property type="entry name" value="NGN_dom_sf"/>
</dbReference>
<proteinExistence type="predicted"/>
<sequence>MTRHNNWYVVYTYPNSEKKIYNELNKREITAYLPTKGVVRQWSDRKKKLEVPLFPNYVFVNIPPKDMWMVLMVNGVVKFVSFNGTPAVVRDSEIDLVKRLSSKANVVSNKNFYIRGEKVQVKEGVFSGLVGKVMNKKGMTRLYVELETAHLMFSIDIEAALLKKLD</sequence>
<evidence type="ECO:0000256" key="1">
    <source>
        <dbReference type="ARBA" id="ARBA00022814"/>
    </source>
</evidence>
<evidence type="ECO:0000313" key="6">
    <source>
        <dbReference type="Proteomes" id="UP001172083"/>
    </source>
</evidence>
<reference evidence="5" key="1">
    <citation type="submission" date="2023-06" db="EMBL/GenBank/DDBJ databases">
        <title>Genomic of Agaribacillus aureum.</title>
        <authorList>
            <person name="Wang G."/>
        </authorList>
    </citation>
    <scope>NUCLEOTIDE SEQUENCE</scope>
    <source>
        <strain evidence="5">BMA12</strain>
    </source>
</reference>
<keyword evidence="3" id="KW-0804">Transcription</keyword>
<dbReference type="CDD" id="cd09895">
    <property type="entry name" value="NGN_SP_UpxY"/>
    <property type="match status" value="1"/>
</dbReference>
<dbReference type="SMART" id="SM00738">
    <property type="entry name" value="NGN"/>
    <property type="match status" value="1"/>
</dbReference>
<dbReference type="InterPro" id="IPR043425">
    <property type="entry name" value="NusG-like"/>
</dbReference>
<dbReference type="SUPFAM" id="SSF82679">
    <property type="entry name" value="N-utilization substance G protein NusG, N-terminal domain"/>
    <property type="match status" value="1"/>
</dbReference>
<evidence type="ECO:0000256" key="2">
    <source>
        <dbReference type="ARBA" id="ARBA00023015"/>
    </source>
</evidence>
<dbReference type="PANTHER" id="PTHR30265:SF4">
    <property type="entry name" value="KOW MOTIF FAMILY PROTEIN, EXPRESSED"/>
    <property type="match status" value="1"/>
</dbReference>
<dbReference type="NCBIfam" id="NF033644">
    <property type="entry name" value="antiterm_UpxY"/>
    <property type="match status" value="1"/>
</dbReference>
<organism evidence="5 6">
    <name type="scientific">Agaribacillus aureus</name>
    <dbReference type="NCBI Taxonomy" id="3051825"/>
    <lineage>
        <taxon>Bacteria</taxon>
        <taxon>Pseudomonadati</taxon>
        <taxon>Bacteroidota</taxon>
        <taxon>Cytophagia</taxon>
        <taxon>Cytophagales</taxon>
        <taxon>Splendidivirgaceae</taxon>
        <taxon>Agaribacillus</taxon>
    </lineage>
</organism>
<keyword evidence="6" id="KW-1185">Reference proteome</keyword>